<organism evidence="1 2">
    <name type="scientific">Frigoriflavimonas asaccharolytica</name>
    <dbReference type="NCBI Taxonomy" id="2735899"/>
    <lineage>
        <taxon>Bacteria</taxon>
        <taxon>Pseudomonadati</taxon>
        <taxon>Bacteroidota</taxon>
        <taxon>Flavobacteriia</taxon>
        <taxon>Flavobacteriales</taxon>
        <taxon>Weeksellaceae</taxon>
        <taxon>Frigoriflavimonas</taxon>
    </lineage>
</organism>
<protein>
    <recommendedName>
        <fullName evidence="3">Thrombospondin type 3 repeat-containing protein</fullName>
    </recommendedName>
</protein>
<sequence length="713" mass="73981">NQVLSQLIPNTFSSNGKVEIKFDLTAANGNNIPGADALLEIKFNGVLYASVHNPVPGSVPVTITYSNGATGTPSSLAQQSTASISIIVPDPGTAALLEFAHTSGLDDWYLDNVSINQCRDTDGDGIPDFLDTDSDNDGCPDATEAANNIVTTATLAGGSNGGSNGNLGTTVNANGIPIPPGTVGGSTGQATTANVTTALQIAIGTQPASQSVLTGSPATFTVAATGTSTATFAAGTPNYTVPPGTNVTSTLTYQWQENGVNLTNTGVYADVTTATLNISNVTGLNGKVYTVVIKHPNRECSITSNGATLTTIDRCDPVASGLLDSDGDGVTNVCDLDDDNDGILDTVEAPLLSCVLNSPNTSSATMAFGAGRPVSNTHDNNLNTFGGTLLGVGTLDGTVTYNYTTPINNVTDFRIYSNGGSVLNDGQLNFISSIKYYNSANVLIYQQNNVNIPSASVTFPFIITFPTPLQDVKYFTFTDLKDTSNREVIWKDVYLRSCAPPRDTDGDGIPDYLDLDSDNDGCSDAIEGGALIIENQLVTAGGTLQGGNGVNPATPPTSGTFNQAVLQNLGTTNVNTNGIPQFTSLPTGYSNSTGQTIGSSINAAINGCICYNDPNIATAGVDTKHGITLLQRAGADNGNWPMIRKSAHTVLESNTKGFVITRMSTANLVNITTPQDGMMVYDTTVGCLKIYTTDAAMAANTGWKCFITPTCPQ</sequence>
<accession>A0A8J8GB41</accession>
<reference evidence="1" key="1">
    <citation type="submission" date="2020-05" db="EMBL/GenBank/DDBJ databases">
        <title>Genomic Encyclopedia of Type Strains, Phase IV (KMG-V): Genome sequencing to study the core and pangenomes of soil and plant-associated prokaryotes.</title>
        <authorList>
            <person name="Whitman W."/>
        </authorList>
    </citation>
    <scope>NUCLEOTIDE SEQUENCE</scope>
    <source>
        <strain evidence="1">16F</strain>
    </source>
</reference>
<feature type="non-terminal residue" evidence="1">
    <location>
        <position position="1"/>
    </location>
</feature>
<dbReference type="Gene3D" id="2.60.40.10">
    <property type="entry name" value="Immunoglobulins"/>
    <property type="match status" value="1"/>
</dbReference>
<dbReference type="InterPro" id="IPR036179">
    <property type="entry name" value="Ig-like_dom_sf"/>
</dbReference>
<evidence type="ECO:0000313" key="1">
    <source>
        <dbReference type="EMBL" id="NRS93965.1"/>
    </source>
</evidence>
<dbReference type="SUPFAM" id="SSF48726">
    <property type="entry name" value="Immunoglobulin"/>
    <property type="match status" value="1"/>
</dbReference>
<dbReference type="GO" id="GO:0005509">
    <property type="term" value="F:calcium ion binding"/>
    <property type="evidence" value="ECO:0007669"/>
    <property type="project" value="InterPro"/>
</dbReference>
<gene>
    <name evidence="1" type="ORF">HNQ03_003057</name>
</gene>
<evidence type="ECO:0000313" key="2">
    <source>
        <dbReference type="Proteomes" id="UP000610746"/>
    </source>
</evidence>
<dbReference type="Proteomes" id="UP000610746">
    <property type="component" value="Unassembled WGS sequence"/>
</dbReference>
<keyword evidence="2" id="KW-1185">Reference proteome</keyword>
<comment type="caution">
    <text evidence="1">The sequence shown here is derived from an EMBL/GenBank/DDBJ whole genome shotgun (WGS) entry which is preliminary data.</text>
</comment>
<dbReference type="InterPro" id="IPR013783">
    <property type="entry name" value="Ig-like_fold"/>
</dbReference>
<name>A0A8J8GB41_9FLAO</name>
<proteinExistence type="predicted"/>
<dbReference type="RefSeq" id="WP_173780491.1">
    <property type="nucleotide sequence ID" value="NZ_JABSNO010000034.1"/>
</dbReference>
<dbReference type="SUPFAM" id="SSF103647">
    <property type="entry name" value="TSP type-3 repeat"/>
    <property type="match status" value="3"/>
</dbReference>
<dbReference type="InterPro" id="IPR028974">
    <property type="entry name" value="TSP_type-3_rpt"/>
</dbReference>
<dbReference type="AlphaFoldDB" id="A0A8J8GB41"/>
<evidence type="ECO:0008006" key="3">
    <source>
        <dbReference type="Google" id="ProtNLM"/>
    </source>
</evidence>
<dbReference type="EMBL" id="JABSNO010000034">
    <property type="protein sequence ID" value="NRS93965.1"/>
    <property type="molecule type" value="Genomic_DNA"/>
</dbReference>